<evidence type="ECO:0000256" key="7">
    <source>
        <dbReference type="ARBA" id="ARBA00023015"/>
    </source>
</evidence>
<dbReference type="Pfam" id="PF00126">
    <property type="entry name" value="HTH_1"/>
    <property type="match status" value="1"/>
</dbReference>
<evidence type="ECO:0000256" key="5">
    <source>
        <dbReference type="ARBA" id="ARBA00022491"/>
    </source>
</evidence>
<comment type="subcellular location">
    <subcellularLocation>
        <location evidence="1">Cytoplasm</location>
    </subcellularLocation>
</comment>
<keyword evidence="7" id="KW-0805">Transcription regulation</keyword>
<dbReference type="InterPro" id="IPR005119">
    <property type="entry name" value="LysR_subst-bd"/>
</dbReference>
<dbReference type="PANTHER" id="PTHR30126">
    <property type="entry name" value="HTH-TYPE TRANSCRIPTIONAL REGULATOR"/>
    <property type="match status" value="1"/>
</dbReference>
<keyword evidence="9" id="KW-0010">Activator</keyword>
<dbReference type="PROSITE" id="PS50931">
    <property type="entry name" value="HTH_LYSR"/>
    <property type="match status" value="1"/>
</dbReference>
<name>A0ABV0EFG4_9BURK</name>
<comment type="similarity">
    <text evidence="2">Belongs to the LysR transcriptional regulatory family.</text>
</comment>
<protein>
    <recommendedName>
        <fullName evidence="3">HTH-type transcriptional regulator MetR</fullName>
    </recommendedName>
</protein>
<gene>
    <name evidence="13" type="ORF">V6E02_09290</name>
</gene>
<evidence type="ECO:0000256" key="10">
    <source>
        <dbReference type="ARBA" id="ARBA00023163"/>
    </source>
</evidence>
<evidence type="ECO:0000256" key="1">
    <source>
        <dbReference type="ARBA" id="ARBA00004496"/>
    </source>
</evidence>
<dbReference type="InterPro" id="IPR037406">
    <property type="entry name" value="MetR_PBP2"/>
</dbReference>
<dbReference type="Proteomes" id="UP001482231">
    <property type="component" value="Unassembled WGS sequence"/>
</dbReference>
<dbReference type="InterPro" id="IPR000847">
    <property type="entry name" value="LysR_HTH_N"/>
</dbReference>
<evidence type="ECO:0000313" key="14">
    <source>
        <dbReference type="Proteomes" id="UP001482231"/>
    </source>
</evidence>
<keyword evidence="10" id="KW-0804">Transcription</keyword>
<evidence type="ECO:0000259" key="12">
    <source>
        <dbReference type="PROSITE" id="PS50931"/>
    </source>
</evidence>
<dbReference type="RefSeq" id="WP_347308517.1">
    <property type="nucleotide sequence ID" value="NZ_JBAJEX010000007.1"/>
</dbReference>
<dbReference type="Gene3D" id="3.40.190.10">
    <property type="entry name" value="Periplasmic binding protein-like II"/>
    <property type="match status" value="1"/>
</dbReference>
<keyword evidence="6" id="KW-0028">Amino-acid biosynthesis</keyword>
<feature type="domain" description="HTH lysR-type" evidence="12">
    <location>
        <begin position="2"/>
        <end position="59"/>
    </location>
</feature>
<dbReference type="InterPro" id="IPR036388">
    <property type="entry name" value="WH-like_DNA-bd_sf"/>
</dbReference>
<keyword evidence="8" id="KW-0238">DNA-binding</keyword>
<evidence type="ECO:0000313" key="13">
    <source>
        <dbReference type="EMBL" id="MEO1767406.1"/>
    </source>
</evidence>
<accession>A0ABV0EFG4</accession>
<dbReference type="Gene3D" id="1.10.10.10">
    <property type="entry name" value="Winged helix-like DNA-binding domain superfamily/Winged helix DNA-binding domain"/>
    <property type="match status" value="1"/>
</dbReference>
<dbReference type="Pfam" id="PF03466">
    <property type="entry name" value="LysR_substrate"/>
    <property type="match status" value="1"/>
</dbReference>
<keyword evidence="11" id="KW-0486">Methionine biosynthesis</keyword>
<keyword evidence="14" id="KW-1185">Reference proteome</keyword>
<organism evidence="13 14">
    <name type="scientific">Thiobacter aerophilum</name>
    <dbReference type="NCBI Taxonomy" id="3121275"/>
    <lineage>
        <taxon>Bacteria</taxon>
        <taxon>Pseudomonadati</taxon>
        <taxon>Pseudomonadota</taxon>
        <taxon>Betaproteobacteria</taxon>
        <taxon>Burkholderiales</taxon>
        <taxon>Thiobacteraceae</taxon>
        <taxon>Thiobacter</taxon>
    </lineage>
</organism>
<proteinExistence type="inferred from homology"/>
<dbReference type="PRINTS" id="PR00039">
    <property type="entry name" value="HTHLYSR"/>
</dbReference>
<keyword evidence="5" id="KW-0678">Repressor</keyword>
<dbReference type="SUPFAM" id="SSF53850">
    <property type="entry name" value="Periplasmic binding protein-like II"/>
    <property type="match status" value="1"/>
</dbReference>
<evidence type="ECO:0000256" key="11">
    <source>
        <dbReference type="ARBA" id="ARBA00023167"/>
    </source>
</evidence>
<sequence>MIELRHLRALAALAETGSISAAAARLNLTQSALSHQIAALEAYLDLALLERGRRPLRLSPAGERLLALARRVLPEVDAVRQDLARLKAGGGTREMRIAVECHTCYDWLMPAMDAYRERHPEVEQDLVPGFHADPLALLSAHQADLVIVSEAPARRGIAYFPLFRYEMVALLARGHALLARSYLTARDFAGETLITYPVPDRMLDVVRRVLKPARVNPPRRTAELTVAILQLVASRRGIAVLPRWAVESYLERGYVLARPVGARGLWGRLFAAVRAREKTLYADFASLLADTARRGLRGITD</sequence>
<evidence type="ECO:0000256" key="3">
    <source>
        <dbReference type="ARBA" id="ARBA00019365"/>
    </source>
</evidence>
<evidence type="ECO:0000256" key="4">
    <source>
        <dbReference type="ARBA" id="ARBA00022490"/>
    </source>
</evidence>
<reference evidence="13 14" key="1">
    <citation type="submission" date="2024-02" db="EMBL/GenBank/DDBJ databases">
        <title>New thermophilic sulfur-oxidizing bacteria from a hot springs of the Uzon caldera (Kamchatka, Russia).</title>
        <authorList>
            <person name="Dukat A.M."/>
            <person name="Elcheninov A.G."/>
            <person name="Frolov E.N."/>
        </authorList>
    </citation>
    <scope>NUCLEOTIDE SEQUENCE [LARGE SCALE GENOMIC DNA]</scope>
    <source>
        <strain evidence="13 14">AK1</strain>
    </source>
</reference>
<dbReference type="CDD" id="cd08441">
    <property type="entry name" value="PBP2_MetR"/>
    <property type="match status" value="1"/>
</dbReference>
<comment type="caution">
    <text evidence="13">The sequence shown here is derived from an EMBL/GenBank/DDBJ whole genome shotgun (WGS) entry which is preliminary data.</text>
</comment>
<evidence type="ECO:0000256" key="2">
    <source>
        <dbReference type="ARBA" id="ARBA00009437"/>
    </source>
</evidence>
<dbReference type="EMBL" id="JBAJEX010000007">
    <property type="protein sequence ID" value="MEO1767406.1"/>
    <property type="molecule type" value="Genomic_DNA"/>
</dbReference>
<dbReference type="InterPro" id="IPR036390">
    <property type="entry name" value="WH_DNA-bd_sf"/>
</dbReference>
<dbReference type="SUPFAM" id="SSF46785">
    <property type="entry name" value="Winged helix' DNA-binding domain"/>
    <property type="match status" value="1"/>
</dbReference>
<keyword evidence="4" id="KW-0963">Cytoplasm</keyword>
<evidence type="ECO:0000256" key="8">
    <source>
        <dbReference type="ARBA" id="ARBA00023125"/>
    </source>
</evidence>
<evidence type="ECO:0000256" key="9">
    <source>
        <dbReference type="ARBA" id="ARBA00023159"/>
    </source>
</evidence>
<dbReference type="PANTHER" id="PTHR30126:SF25">
    <property type="entry name" value="HTH-TYPE TRANSCRIPTIONAL REGULATOR METR"/>
    <property type="match status" value="1"/>
</dbReference>
<evidence type="ECO:0000256" key="6">
    <source>
        <dbReference type="ARBA" id="ARBA00022605"/>
    </source>
</evidence>